<reference evidence="2" key="1">
    <citation type="submission" date="2017-05" db="EMBL/GenBank/DDBJ databases">
        <authorList>
            <person name="Imhoff J.F."/>
            <person name="Rahn T."/>
            <person name="Kuenzel S."/>
            <person name="Neulinger S.C."/>
        </authorList>
    </citation>
    <scope>NUCLEOTIDE SEQUENCE</scope>
    <source>
        <strain evidence="2">LMG 28126</strain>
    </source>
</reference>
<name>A0A934THW4_9RHOB</name>
<comment type="caution">
    <text evidence="2">The sequence shown here is derived from an EMBL/GenBank/DDBJ whole genome shotgun (WGS) entry which is preliminary data.</text>
</comment>
<evidence type="ECO:0000313" key="3">
    <source>
        <dbReference type="Proteomes" id="UP000706333"/>
    </source>
</evidence>
<dbReference type="EMBL" id="NHSD01000108">
    <property type="protein sequence ID" value="MBK5926200.1"/>
    <property type="molecule type" value="Genomic_DNA"/>
</dbReference>
<sequence length="224" mass="24051">MGRIARGMVAAMLALAPPGAAAHPHVFIDTGLEVIFDADGRLSAVQVVWVYDEFYTMLALDDYGMDPEFTGTVTAHEREQLAAIYANWDPGYNGDLRPLLDGVEVPLGGPTRVVADVQDARLVIAHRRVFADPLRLEGRELVLRVYDPTYFIAYTIASDPVVSGRGDCAASVHGPDRQAAEERLQAALDALLASGADPWAVEAEFPAVGADFAEEVRLTCGGPS</sequence>
<proteinExistence type="predicted"/>
<evidence type="ECO:0000256" key="1">
    <source>
        <dbReference type="SAM" id="SignalP"/>
    </source>
</evidence>
<feature type="chain" id="PRO_5038033870" description="DUF1007 family protein" evidence="1">
    <location>
        <begin position="23"/>
        <end position="224"/>
    </location>
</feature>
<keyword evidence="1" id="KW-0732">Signal</keyword>
<accession>A0A934THW4</accession>
<reference evidence="2" key="2">
    <citation type="journal article" date="2020" name="Microorganisms">
        <title>Osmotic Adaptation and Compatible Solute Biosynthesis of Phototrophic Bacteria as Revealed from Genome Analyses.</title>
        <authorList>
            <person name="Imhoff J.F."/>
            <person name="Rahn T."/>
            <person name="Kunzel S."/>
            <person name="Keller A."/>
            <person name="Neulinger S.C."/>
        </authorList>
    </citation>
    <scope>NUCLEOTIDE SEQUENCE</scope>
    <source>
        <strain evidence="2">LMG 28126</strain>
    </source>
</reference>
<dbReference type="Proteomes" id="UP000706333">
    <property type="component" value="Unassembled WGS sequence"/>
</dbReference>
<keyword evidence="3" id="KW-1185">Reference proteome</keyword>
<dbReference type="InterPro" id="IPR010412">
    <property type="entry name" value="DUF1007"/>
</dbReference>
<gene>
    <name evidence="2" type="ORF">CCR87_02335</name>
</gene>
<dbReference type="AlphaFoldDB" id="A0A934THW4"/>
<organism evidence="2 3">
    <name type="scientific">Rhodobaculum claviforme</name>
    <dbReference type="NCBI Taxonomy" id="1549854"/>
    <lineage>
        <taxon>Bacteria</taxon>
        <taxon>Pseudomonadati</taxon>
        <taxon>Pseudomonadota</taxon>
        <taxon>Alphaproteobacteria</taxon>
        <taxon>Rhodobacterales</taxon>
        <taxon>Paracoccaceae</taxon>
        <taxon>Rhodobaculum</taxon>
    </lineage>
</organism>
<feature type="signal peptide" evidence="1">
    <location>
        <begin position="1"/>
        <end position="22"/>
    </location>
</feature>
<dbReference type="RefSeq" id="WP_201155788.1">
    <property type="nucleotide sequence ID" value="NZ_NHSD01000108.1"/>
</dbReference>
<evidence type="ECO:0008006" key="4">
    <source>
        <dbReference type="Google" id="ProtNLM"/>
    </source>
</evidence>
<evidence type="ECO:0000313" key="2">
    <source>
        <dbReference type="EMBL" id="MBK5926200.1"/>
    </source>
</evidence>
<protein>
    <recommendedName>
        <fullName evidence="4">DUF1007 family protein</fullName>
    </recommendedName>
</protein>
<dbReference type="Pfam" id="PF06226">
    <property type="entry name" value="DUF1007"/>
    <property type="match status" value="1"/>
</dbReference>